<evidence type="ECO:0000256" key="9">
    <source>
        <dbReference type="ARBA" id="ARBA00023002"/>
    </source>
</evidence>
<feature type="binding site" description="axial binding residue" evidence="13">
    <location>
        <position position="464"/>
    </location>
    <ligand>
        <name>heme</name>
        <dbReference type="ChEBI" id="CHEBI:30413"/>
    </ligand>
    <ligandPart>
        <name>Fe</name>
        <dbReference type="ChEBI" id="CHEBI:18248"/>
    </ligandPart>
</feature>
<dbReference type="EMBL" id="CAACVG010005487">
    <property type="protein sequence ID" value="VEN39384.1"/>
    <property type="molecule type" value="Genomic_DNA"/>
</dbReference>
<evidence type="ECO:0008006" key="17">
    <source>
        <dbReference type="Google" id="ProtNLM"/>
    </source>
</evidence>
<dbReference type="PANTHER" id="PTHR24292:SF54">
    <property type="entry name" value="CYP9F3-RELATED"/>
    <property type="match status" value="1"/>
</dbReference>
<dbReference type="InterPro" id="IPR050476">
    <property type="entry name" value="Insect_CytP450_Detox"/>
</dbReference>
<keyword evidence="8" id="KW-0492">Microsome</keyword>
<dbReference type="GO" id="GO:0020037">
    <property type="term" value="F:heme binding"/>
    <property type="evidence" value="ECO:0007669"/>
    <property type="project" value="InterPro"/>
</dbReference>
<dbReference type="InterPro" id="IPR001128">
    <property type="entry name" value="Cyt_P450"/>
</dbReference>
<keyword evidence="12" id="KW-0472">Membrane</keyword>
<keyword evidence="16" id="KW-1185">Reference proteome</keyword>
<proteinExistence type="inferred from homology"/>
<dbReference type="SUPFAM" id="SSF48264">
    <property type="entry name" value="Cytochrome P450"/>
    <property type="match status" value="1"/>
</dbReference>
<evidence type="ECO:0000313" key="15">
    <source>
        <dbReference type="EMBL" id="VEN39384.1"/>
    </source>
</evidence>
<evidence type="ECO:0000256" key="10">
    <source>
        <dbReference type="ARBA" id="ARBA00023004"/>
    </source>
</evidence>
<evidence type="ECO:0000256" key="12">
    <source>
        <dbReference type="ARBA" id="ARBA00023136"/>
    </source>
</evidence>
<dbReference type="GO" id="GO:0016705">
    <property type="term" value="F:oxidoreductase activity, acting on paired donors, with incorporation or reduction of molecular oxygen"/>
    <property type="evidence" value="ECO:0007669"/>
    <property type="project" value="InterPro"/>
</dbReference>
<evidence type="ECO:0000256" key="2">
    <source>
        <dbReference type="ARBA" id="ARBA00004174"/>
    </source>
</evidence>
<dbReference type="PRINTS" id="PR00385">
    <property type="entry name" value="P450"/>
</dbReference>
<dbReference type="OrthoDB" id="2789670at2759"/>
<dbReference type="InterPro" id="IPR002401">
    <property type="entry name" value="Cyt_P450_E_grp-I"/>
</dbReference>
<dbReference type="Pfam" id="PF00067">
    <property type="entry name" value="p450"/>
    <property type="match status" value="1"/>
</dbReference>
<keyword evidence="7" id="KW-0256">Endoplasmic reticulum</keyword>
<sequence length="523" mass="60728">MIVLLLGMAALIAAFYYYCIRPMSYWKNMGIQQTEPIWFFGDSWRNVLRYQNVCDMIDYLYYGSGNGRYGGCYTFSKPTLIVKDPGLFKQIFVKDFDHFVDHYIFQASDADPLWGKNLIALKGEKWREMRSILSPCFTSSKMKAMFPLMTGCAERFTQHLLSLKQDQIRLEMKETFTRYATDVIASTAFGIEVDSMKQPDNPFYLMGKRATTFDYWKTMRFFMNVLVPKVCQIFRIRILDDETMSFFVNLVEDTIRMREEKGIVRPDMIHLMMEARKGKYNKSEEGTNDETSMSHVDDTTLRSITNMDVAAQAMIFFFGGFETSSNLMSFMAYELAGHQEVQTKLRKEIEDTWNECNGKLTYEALLKMKYLDMVISETLRKWPINIATDRLCTKAYTIEPAGDEERALHIQKGTYLSFPTYAVQHDPKYFPDPDKFDPERFSSENVHKVLPYTYLPFGAGPRSCIGNRFALLETKALFFYLLKSFQIVYIDKSCVPLVISKTNFNFAMEGGNWLGLTPLKKEA</sequence>
<keyword evidence="6 13" id="KW-0479">Metal-binding</keyword>
<dbReference type="FunFam" id="1.10.630.10:FF:000042">
    <property type="entry name" value="Cytochrome P450"/>
    <property type="match status" value="1"/>
</dbReference>
<accession>A0A653BUU6</accession>
<comment type="cofactor">
    <cofactor evidence="1 13">
        <name>heme</name>
        <dbReference type="ChEBI" id="CHEBI:30413"/>
    </cofactor>
</comment>
<dbReference type="GO" id="GO:0005506">
    <property type="term" value="F:iron ion binding"/>
    <property type="evidence" value="ECO:0007669"/>
    <property type="project" value="InterPro"/>
</dbReference>
<evidence type="ECO:0000256" key="4">
    <source>
        <dbReference type="ARBA" id="ARBA00010617"/>
    </source>
</evidence>
<keyword evidence="10 13" id="KW-0408">Iron</keyword>
<keyword evidence="5 13" id="KW-0349">Heme</keyword>
<dbReference type="Proteomes" id="UP000410492">
    <property type="component" value="Unassembled WGS sequence"/>
</dbReference>
<organism evidence="15 16">
    <name type="scientific">Callosobruchus maculatus</name>
    <name type="common">Southern cowpea weevil</name>
    <name type="synonym">Pulse bruchid</name>
    <dbReference type="NCBI Taxonomy" id="64391"/>
    <lineage>
        <taxon>Eukaryota</taxon>
        <taxon>Metazoa</taxon>
        <taxon>Ecdysozoa</taxon>
        <taxon>Arthropoda</taxon>
        <taxon>Hexapoda</taxon>
        <taxon>Insecta</taxon>
        <taxon>Pterygota</taxon>
        <taxon>Neoptera</taxon>
        <taxon>Endopterygota</taxon>
        <taxon>Coleoptera</taxon>
        <taxon>Polyphaga</taxon>
        <taxon>Cucujiformia</taxon>
        <taxon>Chrysomeloidea</taxon>
        <taxon>Chrysomelidae</taxon>
        <taxon>Bruchinae</taxon>
        <taxon>Bruchini</taxon>
        <taxon>Callosobruchus</taxon>
    </lineage>
</organism>
<comment type="similarity">
    <text evidence="4 14">Belongs to the cytochrome P450 family.</text>
</comment>
<evidence type="ECO:0000256" key="11">
    <source>
        <dbReference type="ARBA" id="ARBA00023033"/>
    </source>
</evidence>
<evidence type="ECO:0000256" key="1">
    <source>
        <dbReference type="ARBA" id="ARBA00001971"/>
    </source>
</evidence>
<gene>
    <name evidence="15" type="ORF">CALMAC_LOCUS3934</name>
</gene>
<keyword evidence="9 14" id="KW-0560">Oxidoreductase</keyword>
<evidence type="ECO:0000256" key="5">
    <source>
        <dbReference type="ARBA" id="ARBA00022617"/>
    </source>
</evidence>
<dbReference type="PANTHER" id="PTHR24292">
    <property type="entry name" value="CYTOCHROME P450"/>
    <property type="match status" value="1"/>
</dbReference>
<dbReference type="InterPro" id="IPR036396">
    <property type="entry name" value="Cyt_P450_sf"/>
</dbReference>
<dbReference type="PRINTS" id="PR00463">
    <property type="entry name" value="EP450I"/>
</dbReference>
<dbReference type="CDD" id="cd11056">
    <property type="entry name" value="CYP6-like"/>
    <property type="match status" value="1"/>
</dbReference>
<evidence type="ECO:0000256" key="7">
    <source>
        <dbReference type="ARBA" id="ARBA00022824"/>
    </source>
</evidence>
<reference evidence="15 16" key="1">
    <citation type="submission" date="2019-01" db="EMBL/GenBank/DDBJ databases">
        <authorList>
            <person name="Sayadi A."/>
        </authorList>
    </citation>
    <scope>NUCLEOTIDE SEQUENCE [LARGE SCALE GENOMIC DNA]</scope>
</reference>
<evidence type="ECO:0000256" key="13">
    <source>
        <dbReference type="PIRSR" id="PIRSR602401-1"/>
    </source>
</evidence>
<dbReference type="GO" id="GO:0005789">
    <property type="term" value="C:endoplasmic reticulum membrane"/>
    <property type="evidence" value="ECO:0007669"/>
    <property type="project" value="UniProtKB-SubCell"/>
</dbReference>
<dbReference type="GO" id="GO:0004497">
    <property type="term" value="F:monooxygenase activity"/>
    <property type="evidence" value="ECO:0007669"/>
    <property type="project" value="UniProtKB-KW"/>
</dbReference>
<evidence type="ECO:0000256" key="14">
    <source>
        <dbReference type="RuleBase" id="RU000461"/>
    </source>
</evidence>
<evidence type="ECO:0000256" key="3">
    <source>
        <dbReference type="ARBA" id="ARBA00004406"/>
    </source>
</evidence>
<evidence type="ECO:0000256" key="6">
    <source>
        <dbReference type="ARBA" id="ARBA00022723"/>
    </source>
</evidence>
<dbReference type="Gene3D" id="1.10.630.10">
    <property type="entry name" value="Cytochrome P450"/>
    <property type="match status" value="1"/>
</dbReference>
<evidence type="ECO:0000256" key="8">
    <source>
        <dbReference type="ARBA" id="ARBA00022848"/>
    </source>
</evidence>
<keyword evidence="11 14" id="KW-0503">Monooxygenase</keyword>
<protein>
    <recommendedName>
        <fullName evidence="17">Cytochrome P450</fullName>
    </recommendedName>
</protein>
<dbReference type="PROSITE" id="PS00086">
    <property type="entry name" value="CYTOCHROME_P450"/>
    <property type="match status" value="1"/>
</dbReference>
<comment type="subcellular location">
    <subcellularLocation>
        <location evidence="3">Endoplasmic reticulum membrane</location>
        <topology evidence="3">Peripheral membrane protein</topology>
    </subcellularLocation>
    <subcellularLocation>
        <location evidence="2">Microsome membrane</location>
        <topology evidence="2">Peripheral membrane protein</topology>
    </subcellularLocation>
</comment>
<dbReference type="InterPro" id="IPR017972">
    <property type="entry name" value="Cyt_P450_CS"/>
</dbReference>
<dbReference type="AlphaFoldDB" id="A0A653BUU6"/>
<evidence type="ECO:0000313" key="16">
    <source>
        <dbReference type="Proteomes" id="UP000410492"/>
    </source>
</evidence>
<name>A0A653BUU6_CALMS</name>